<dbReference type="PROSITE" id="PS00028">
    <property type="entry name" value="ZINC_FINGER_C2H2_1"/>
    <property type="match status" value="1"/>
</dbReference>
<evidence type="ECO:0000313" key="5">
    <source>
        <dbReference type="Proteomes" id="UP000242519"/>
    </source>
</evidence>
<dbReference type="EMBL" id="MZNU01000291">
    <property type="protein sequence ID" value="OWP01096.1"/>
    <property type="molecule type" value="Genomic_DNA"/>
</dbReference>
<keyword evidence="1" id="KW-0862">Zinc</keyword>
<feature type="domain" description="C2H2-type" evidence="3">
    <location>
        <begin position="9"/>
        <end position="39"/>
    </location>
</feature>
<keyword evidence="1" id="KW-0479">Metal-binding</keyword>
<feature type="compositionally biased region" description="Pro residues" evidence="2">
    <location>
        <begin position="111"/>
        <end position="128"/>
    </location>
</feature>
<dbReference type="GO" id="GO:0008270">
    <property type="term" value="F:zinc ion binding"/>
    <property type="evidence" value="ECO:0007669"/>
    <property type="project" value="UniProtKB-KW"/>
</dbReference>
<feature type="region of interest" description="Disordered" evidence="2">
    <location>
        <begin position="76"/>
        <end position="131"/>
    </location>
</feature>
<evidence type="ECO:0000259" key="3">
    <source>
        <dbReference type="PROSITE" id="PS50157"/>
    </source>
</evidence>
<dbReference type="InterPro" id="IPR013087">
    <property type="entry name" value="Znf_C2H2_type"/>
</dbReference>
<dbReference type="STRING" id="503106.A0A218Z1H8"/>
<feature type="compositionally biased region" description="Polar residues" evidence="2">
    <location>
        <begin position="96"/>
        <end position="105"/>
    </location>
</feature>
<comment type="caution">
    <text evidence="4">The sequence shown here is derived from an EMBL/GenBank/DDBJ whole genome shotgun (WGS) entry which is preliminary data.</text>
</comment>
<dbReference type="Gene3D" id="3.30.160.60">
    <property type="entry name" value="Classic Zinc Finger"/>
    <property type="match status" value="1"/>
</dbReference>
<dbReference type="Proteomes" id="UP000242519">
    <property type="component" value="Unassembled WGS sequence"/>
</dbReference>
<feature type="region of interest" description="Disordered" evidence="2">
    <location>
        <begin position="155"/>
        <end position="175"/>
    </location>
</feature>
<evidence type="ECO:0000313" key="4">
    <source>
        <dbReference type="EMBL" id="OWP01096.1"/>
    </source>
</evidence>
<gene>
    <name evidence="4" type="ORF">B2J93_6546</name>
</gene>
<feature type="compositionally biased region" description="Low complexity" evidence="2">
    <location>
        <begin position="1"/>
        <end position="14"/>
    </location>
</feature>
<dbReference type="SMART" id="SM00355">
    <property type="entry name" value="ZnF_C2H2"/>
    <property type="match status" value="2"/>
</dbReference>
<keyword evidence="5" id="KW-1185">Reference proteome</keyword>
<protein>
    <recommendedName>
        <fullName evidence="3">C2H2-type domain-containing protein</fullName>
    </recommendedName>
</protein>
<evidence type="ECO:0000256" key="1">
    <source>
        <dbReference type="PROSITE-ProRule" id="PRU00042"/>
    </source>
</evidence>
<dbReference type="AlphaFoldDB" id="A0A218Z1H8"/>
<keyword evidence="1" id="KW-0863">Zinc-finger</keyword>
<feature type="region of interest" description="Disordered" evidence="2">
    <location>
        <begin position="1"/>
        <end position="36"/>
    </location>
</feature>
<dbReference type="PROSITE" id="PS50157">
    <property type="entry name" value="ZINC_FINGER_C2H2_2"/>
    <property type="match status" value="1"/>
</dbReference>
<dbReference type="InParanoid" id="A0A218Z1H8"/>
<organism evidence="4 5">
    <name type="scientific">Diplocarpon coronariae</name>
    <dbReference type="NCBI Taxonomy" id="2795749"/>
    <lineage>
        <taxon>Eukaryota</taxon>
        <taxon>Fungi</taxon>
        <taxon>Dikarya</taxon>
        <taxon>Ascomycota</taxon>
        <taxon>Pezizomycotina</taxon>
        <taxon>Leotiomycetes</taxon>
        <taxon>Helotiales</taxon>
        <taxon>Drepanopezizaceae</taxon>
        <taxon>Diplocarpon</taxon>
    </lineage>
</organism>
<sequence>MASPSSRRFPCSFPGCASTFSRQGDANRHENDTHRSEKLTCHYRGCNFKGTLRPGVLKKHWARIHQDFDSLPVTVTRRKAKRSVPSPSPRHIPHGTPSTFHSSNELSSPPLSLPPPPPPAEHPDPPPQSQFVESLWNDAEFLMTLYTIIKEVERSDTSDSRSIPPEAFLDSRHTSTGQFSATGAVESWEPTEVSSAGSSWVPSVALKSRYQAVGRHEKERPVVD</sequence>
<accession>A0A218Z1H8</accession>
<proteinExistence type="predicted"/>
<evidence type="ECO:0000256" key="2">
    <source>
        <dbReference type="SAM" id="MobiDB-lite"/>
    </source>
</evidence>
<feature type="compositionally biased region" description="Basic and acidic residues" evidence="2">
    <location>
        <begin position="25"/>
        <end position="36"/>
    </location>
</feature>
<name>A0A218Z1H8_9HELO</name>
<reference evidence="4 5" key="1">
    <citation type="submission" date="2017-04" db="EMBL/GenBank/DDBJ databases">
        <title>Draft genome sequence of Marssonina coronaria NL1: causal agent of apple blotch.</title>
        <authorList>
            <person name="Cheng Q."/>
        </authorList>
    </citation>
    <scope>NUCLEOTIDE SEQUENCE [LARGE SCALE GENOMIC DNA]</scope>
    <source>
        <strain evidence="4 5">NL1</strain>
    </source>
</reference>